<dbReference type="GeneID" id="54328121"/>
<evidence type="ECO:0000313" key="2">
    <source>
        <dbReference type="Proteomes" id="UP000324241"/>
    </source>
</evidence>
<dbReference type="Proteomes" id="UP000324241">
    <property type="component" value="Unassembled WGS sequence"/>
</dbReference>
<accession>A0A5M9MMT6</accession>
<dbReference type="RefSeq" id="XP_033426105.1">
    <property type="nucleotide sequence ID" value="XM_033570073.1"/>
</dbReference>
<proteinExistence type="predicted"/>
<comment type="caution">
    <text evidence="1">The sequence shown here is derived from an EMBL/GenBank/DDBJ whole genome shotgun (WGS) entry which is preliminary data.</text>
</comment>
<organism evidence="1 2">
    <name type="scientific">Aspergillus tanneri</name>
    <dbReference type="NCBI Taxonomy" id="1220188"/>
    <lineage>
        <taxon>Eukaryota</taxon>
        <taxon>Fungi</taxon>
        <taxon>Dikarya</taxon>
        <taxon>Ascomycota</taxon>
        <taxon>Pezizomycotina</taxon>
        <taxon>Eurotiomycetes</taxon>
        <taxon>Eurotiomycetidae</taxon>
        <taxon>Eurotiales</taxon>
        <taxon>Aspergillaceae</taxon>
        <taxon>Aspergillus</taxon>
        <taxon>Aspergillus subgen. Circumdati</taxon>
    </lineage>
</organism>
<protein>
    <submittedName>
        <fullName evidence="1">Uncharacterized protein</fullName>
    </submittedName>
</protein>
<reference evidence="1 2" key="1">
    <citation type="submission" date="2019-08" db="EMBL/GenBank/DDBJ databases">
        <title>The genome sequence of a newly discovered highly antifungal drug resistant Aspergillus species, Aspergillus tanneri NIH 1004.</title>
        <authorList>
            <person name="Mounaud S."/>
            <person name="Singh I."/>
            <person name="Joardar V."/>
            <person name="Pakala S."/>
            <person name="Pakala S."/>
            <person name="Venepally P."/>
            <person name="Chung J.K."/>
            <person name="Losada L."/>
            <person name="Nierman W.C."/>
        </authorList>
    </citation>
    <scope>NUCLEOTIDE SEQUENCE [LARGE SCALE GENOMIC DNA]</scope>
    <source>
        <strain evidence="1 2">NIH1004</strain>
    </source>
</reference>
<dbReference type="EMBL" id="QUQM01000004">
    <property type="protein sequence ID" value="KAA8646744.1"/>
    <property type="molecule type" value="Genomic_DNA"/>
</dbReference>
<gene>
    <name evidence="1" type="ORF">ATNIH1004_005419</name>
</gene>
<name>A0A5M9MMT6_9EURO</name>
<sequence>MVADSPVKEPLRQVYSIFTQGVKSIHGVKLNNAWTKICAVKSLASPKLRPLAIVTTALCVSGNVHTVAMDPGIPPECPIARNDGIPLLIYVLDASGVVSREWRLPLKPLALKKGDPYAPIPYNTPHPC</sequence>
<dbReference type="AlphaFoldDB" id="A0A5M9MMT6"/>
<evidence type="ECO:0000313" key="1">
    <source>
        <dbReference type="EMBL" id="KAA8646744.1"/>
    </source>
</evidence>